<reference evidence="2 3" key="1">
    <citation type="submission" date="2014-08" db="EMBL/GenBank/DDBJ databases">
        <authorList>
            <person name="Moulin Lionel"/>
        </authorList>
    </citation>
    <scope>NUCLEOTIDE SEQUENCE [LARGE SCALE GENOMIC DNA]</scope>
</reference>
<dbReference type="Proteomes" id="UP000046122">
    <property type="component" value="Unassembled WGS sequence"/>
</dbReference>
<feature type="region of interest" description="Disordered" evidence="1">
    <location>
        <begin position="29"/>
        <end position="51"/>
    </location>
</feature>
<evidence type="ECO:0008006" key="4">
    <source>
        <dbReference type="Google" id="ProtNLM"/>
    </source>
</evidence>
<organism evidence="2 3">
    <name type="scientific">Mesorhizobium plurifarium</name>
    <dbReference type="NCBI Taxonomy" id="69974"/>
    <lineage>
        <taxon>Bacteria</taxon>
        <taxon>Pseudomonadati</taxon>
        <taxon>Pseudomonadota</taxon>
        <taxon>Alphaproteobacteria</taxon>
        <taxon>Hyphomicrobiales</taxon>
        <taxon>Phyllobacteriaceae</taxon>
        <taxon>Mesorhizobium</taxon>
    </lineage>
</organism>
<sequence length="139" mass="15481">MVSLEVDLRFAMMHYATIKGAIQSRCVVPAERKGQPMSTRKSRIQPLTDEHEAEIQKQIAADPDDAEATDEQLAQAVPFAKAVPELFESIRRTRGRPAAEKPKQIVSIRLDQDVVSKFKATGKGWQARINEVLKNAKVG</sequence>
<dbReference type="AlphaFoldDB" id="A0A090G136"/>
<dbReference type="InterPro" id="IPR025528">
    <property type="entry name" value="BrnA_antitoxin"/>
</dbReference>
<evidence type="ECO:0000256" key="1">
    <source>
        <dbReference type="SAM" id="MobiDB-lite"/>
    </source>
</evidence>
<dbReference type="Pfam" id="PF14384">
    <property type="entry name" value="BrnA_antitoxin"/>
    <property type="match status" value="1"/>
</dbReference>
<accession>A0A090G136</accession>
<evidence type="ECO:0000313" key="3">
    <source>
        <dbReference type="Proteomes" id="UP000046122"/>
    </source>
</evidence>
<gene>
    <name evidence="2" type="ORF">MPL3365_180390</name>
</gene>
<dbReference type="EMBL" id="CCNE01000010">
    <property type="protein sequence ID" value="CDX53989.1"/>
    <property type="molecule type" value="Genomic_DNA"/>
</dbReference>
<name>A0A090G136_MESPL</name>
<protein>
    <recommendedName>
        <fullName evidence="4">BrnA antitoxin family protein</fullName>
    </recommendedName>
</protein>
<proteinExistence type="predicted"/>
<evidence type="ECO:0000313" key="2">
    <source>
        <dbReference type="EMBL" id="CDX53989.1"/>
    </source>
</evidence>